<gene>
    <name evidence="1" type="ORF">CNEO2_1170008</name>
</gene>
<name>A0AAD2DBG8_9CLOT</name>
<accession>A0AAD2DBG8</accession>
<dbReference type="Proteomes" id="UP001189143">
    <property type="component" value="Unassembled WGS sequence"/>
</dbReference>
<dbReference type="RefSeq" id="WP_125148012.1">
    <property type="nucleotide sequence ID" value="NZ_CAMRXC010000290.1"/>
</dbReference>
<sequence length="77" mass="9032">MFNLNKGVLFMDNNDLEHIQGRIDKDGDSPKEALKKELELCGLDIKKVFSIELNMGHLKEKRYIDVYSKIVCDFWNK</sequence>
<evidence type="ECO:0000313" key="2">
    <source>
        <dbReference type="Proteomes" id="UP001189143"/>
    </source>
</evidence>
<dbReference type="AlphaFoldDB" id="A0AAD2DBG8"/>
<reference evidence="1" key="1">
    <citation type="submission" date="2022-10" db="EMBL/GenBank/DDBJ databases">
        <authorList>
            <person name="Aires J."/>
            <person name="Mesa V."/>
        </authorList>
    </citation>
    <scope>NUCLEOTIDE SEQUENCE</scope>
    <source>
        <strain evidence="1">Clostridium neonatale JD116</strain>
    </source>
</reference>
<organism evidence="1 2">
    <name type="scientific">Clostridium neonatale</name>
    <dbReference type="NCBI Taxonomy" id="137838"/>
    <lineage>
        <taxon>Bacteria</taxon>
        <taxon>Bacillati</taxon>
        <taxon>Bacillota</taxon>
        <taxon>Clostridia</taxon>
        <taxon>Eubacteriales</taxon>
        <taxon>Clostridiaceae</taxon>
        <taxon>Clostridium</taxon>
    </lineage>
</organism>
<protein>
    <submittedName>
        <fullName evidence="1">Uncharacterized protein</fullName>
    </submittedName>
</protein>
<proteinExistence type="predicted"/>
<dbReference type="EMBL" id="CAMTCP010000019">
    <property type="protein sequence ID" value="CAI3540132.1"/>
    <property type="molecule type" value="Genomic_DNA"/>
</dbReference>
<evidence type="ECO:0000313" key="1">
    <source>
        <dbReference type="EMBL" id="CAI3540132.1"/>
    </source>
</evidence>
<comment type="caution">
    <text evidence="1">The sequence shown here is derived from an EMBL/GenBank/DDBJ whole genome shotgun (WGS) entry which is preliminary data.</text>
</comment>